<dbReference type="WBParaSite" id="PS1159_v2.g24257.t1">
    <property type="protein sequence ID" value="PS1159_v2.g24257.t1"/>
    <property type="gene ID" value="PS1159_v2.g24257"/>
</dbReference>
<name>A0AC35G6L5_9BILA</name>
<reference evidence="2" key="1">
    <citation type="submission" date="2022-11" db="UniProtKB">
        <authorList>
            <consortium name="WormBaseParasite"/>
        </authorList>
    </citation>
    <scope>IDENTIFICATION</scope>
</reference>
<dbReference type="Proteomes" id="UP000887580">
    <property type="component" value="Unplaced"/>
</dbReference>
<sequence>MNGLMNFIINIEDRLCHKIRRTGELKVRLSKISDERLKILCCEKLREGKHLSEESLFELLHLLKDAKFVYPELRTVEFKNGQKTVEIKKWPEVIQGTHVYNILRTQKCLLNEKETKLALFWCCKIAEVFGVQEAVGVFAVLASQCSLGTEETPLTTDMKKHGGKMKVSLSILGRLVQRLCNNEIATSLKPISPADVFWTIWSSIEGADTLPNAPNEEMKFSALPEVAVELLTPPFETLKEIGVLLFTQSADLNQTIENEQIYFSKYSTMTEEDLHELCIPSVDVSDILENLCKNGILLKHQQFYKLSVTANFENSGITQCYAPIVE</sequence>
<evidence type="ECO:0000313" key="1">
    <source>
        <dbReference type="Proteomes" id="UP000887580"/>
    </source>
</evidence>
<evidence type="ECO:0000313" key="2">
    <source>
        <dbReference type="WBParaSite" id="PS1159_v2.g24257.t1"/>
    </source>
</evidence>
<protein>
    <submittedName>
        <fullName evidence="2">Uncharacterized protein</fullName>
    </submittedName>
</protein>
<proteinExistence type="predicted"/>
<organism evidence="1 2">
    <name type="scientific">Panagrolaimus sp. PS1159</name>
    <dbReference type="NCBI Taxonomy" id="55785"/>
    <lineage>
        <taxon>Eukaryota</taxon>
        <taxon>Metazoa</taxon>
        <taxon>Ecdysozoa</taxon>
        <taxon>Nematoda</taxon>
        <taxon>Chromadorea</taxon>
        <taxon>Rhabditida</taxon>
        <taxon>Tylenchina</taxon>
        <taxon>Panagrolaimomorpha</taxon>
        <taxon>Panagrolaimoidea</taxon>
        <taxon>Panagrolaimidae</taxon>
        <taxon>Panagrolaimus</taxon>
    </lineage>
</organism>
<accession>A0AC35G6L5</accession>